<keyword evidence="2" id="KW-1185">Reference proteome</keyword>
<organism evidence="1 2">
    <name type="scientific">Melanopsichium pennsylvanicum</name>
    <dbReference type="NCBI Taxonomy" id="63383"/>
    <lineage>
        <taxon>Eukaryota</taxon>
        <taxon>Fungi</taxon>
        <taxon>Dikarya</taxon>
        <taxon>Basidiomycota</taxon>
        <taxon>Ustilaginomycotina</taxon>
        <taxon>Ustilaginomycetes</taxon>
        <taxon>Ustilaginales</taxon>
        <taxon>Ustilaginaceae</taxon>
        <taxon>Melanopsichium</taxon>
    </lineage>
</organism>
<name>A0AAJ5C414_9BASI</name>
<dbReference type="EMBL" id="OAPG01000003">
    <property type="protein sequence ID" value="SNX83206.1"/>
    <property type="molecule type" value="Genomic_DNA"/>
</dbReference>
<dbReference type="Proteomes" id="UP001294444">
    <property type="component" value="Unassembled WGS sequence"/>
</dbReference>
<evidence type="ECO:0000313" key="1">
    <source>
        <dbReference type="EMBL" id="SNX83206.1"/>
    </source>
</evidence>
<protein>
    <submittedName>
        <fullName evidence="1">Uncharacterized protein</fullName>
    </submittedName>
</protein>
<evidence type="ECO:0000313" key="2">
    <source>
        <dbReference type="Proteomes" id="UP001294444"/>
    </source>
</evidence>
<reference evidence="1" key="1">
    <citation type="submission" date="2023-10" db="EMBL/GenBank/DDBJ databases">
        <authorList>
            <person name="Guldener U."/>
        </authorList>
    </citation>
    <scope>NUCLEOTIDE SEQUENCE</scope>
    <source>
        <strain evidence="1">Mp4</strain>
    </source>
</reference>
<dbReference type="AlphaFoldDB" id="A0AAJ5C414"/>
<comment type="caution">
    <text evidence="1">The sequence shown here is derived from an EMBL/GenBank/DDBJ whole genome shotgun (WGS) entry which is preliminary data.</text>
</comment>
<sequence length="194" mass="21386">MLRLIGHDGASVLVDSETYGAPLYLRNITRQALTPRLRVIVNSQRKTSQPQDSNAVQLRYEGQFSNQCTASNEYNERERALSLSISLGEAVTTGNSWADGYKVVSIQFSVSMQRCAALTVKAKRLNEATCADTLGGCVGVGILLMLAVLYCPCRPVTQTDDGRDVELVIRMLCSFAFSATYSTRRVCNRLSINY</sequence>
<gene>
    <name evidence="1" type="ORF">MEPE_01912</name>
</gene>
<accession>A0AAJ5C414</accession>
<proteinExistence type="predicted"/>